<gene>
    <name evidence="1" type="ORF">OXYTRIMIC_412</name>
</gene>
<dbReference type="InterPro" id="IPR027417">
    <property type="entry name" value="P-loop_NTPase"/>
</dbReference>
<sequence>MNEINYKQFLSKNNIAAIKSFLEGEIYQTNRKFKDMEIKYQRCQVFITFNTLPFNYMPEIDNEAFLTRITLIKLKKSIIEVGKTFPFTVVQLAQYFLKRLYK</sequence>
<evidence type="ECO:0000313" key="2">
    <source>
        <dbReference type="Proteomes" id="UP000053232"/>
    </source>
</evidence>
<name>A0A073I064_9SPIT</name>
<accession>A0A073I064</accession>
<dbReference type="Gene3D" id="3.40.50.300">
    <property type="entry name" value="P-loop containing nucleotide triphosphate hydrolases"/>
    <property type="match status" value="1"/>
</dbReference>
<organism evidence="1 2">
    <name type="scientific">Oxytricha trifallax</name>
    <dbReference type="NCBI Taxonomy" id="1172189"/>
    <lineage>
        <taxon>Eukaryota</taxon>
        <taxon>Sar</taxon>
        <taxon>Alveolata</taxon>
        <taxon>Ciliophora</taxon>
        <taxon>Intramacronucleata</taxon>
        <taxon>Spirotrichea</taxon>
        <taxon>Stichotrichia</taxon>
        <taxon>Sporadotrichida</taxon>
        <taxon>Oxytrichidae</taxon>
        <taxon>Oxytrichinae</taxon>
        <taxon>Oxytricha</taxon>
    </lineage>
</organism>
<comment type="caution">
    <text evidence="1">The sequence shown here is derived from an EMBL/GenBank/DDBJ whole genome shotgun (WGS) entry which is preliminary data.</text>
</comment>
<dbReference type="EMBL" id="ARYC01002608">
    <property type="protein sequence ID" value="KEJ82876.1"/>
    <property type="molecule type" value="Genomic_DNA"/>
</dbReference>
<evidence type="ECO:0000313" key="1">
    <source>
        <dbReference type="EMBL" id="KEJ82876.1"/>
    </source>
</evidence>
<protein>
    <submittedName>
        <fullName evidence="1">Uncharacterized protein</fullName>
    </submittedName>
</protein>
<keyword evidence="2" id="KW-1185">Reference proteome</keyword>
<reference evidence="2" key="1">
    <citation type="journal article" date="2014" name="Cell">
        <title>The Architecture of a Scrambled Genome Reveals Massive Levels of Genomic Rearrangement during Development.</title>
        <authorList>
            <person name="Chen X."/>
            <person name="Bracht J.R."/>
            <person name="Goldman A.D."/>
            <person name="Dolzhenko E."/>
            <person name="Clay D.M."/>
            <person name="Swart E.C."/>
            <person name="Perlman D.H."/>
            <person name="Doak T.G."/>
            <person name="Stuart A."/>
            <person name="Amemiya C.T."/>
            <person name="Sebra R.P."/>
            <person name="Landweber L.F."/>
        </authorList>
    </citation>
    <scope>NUCLEOTIDE SEQUENCE [LARGE SCALE GENOMIC DNA]</scope>
    <source>
        <strain evidence="2">JRB310</strain>
    </source>
</reference>
<dbReference type="AlphaFoldDB" id="A0A073I064"/>
<dbReference type="Proteomes" id="UP000053232">
    <property type="component" value="Unassembled WGS sequence"/>
</dbReference>
<proteinExistence type="predicted"/>